<proteinExistence type="predicted"/>
<dbReference type="AlphaFoldDB" id="A0A1Z3HT57"/>
<dbReference type="GO" id="GO:0009231">
    <property type="term" value="P:riboflavin biosynthetic process"/>
    <property type="evidence" value="ECO:0007669"/>
    <property type="project" value="UniProtKB-UniPathway"/>
</dbReference>
<reference evidence="12 13" key="1">
    <citation type="journal article" date="2016" name="Biochim. Biophys. Acta">
        <title>Characterization of red-shifted phycobilisomes isolated from the chlorophyll f-containing cyanobacterium Halomicronema hongdechloris.</title>
        <authorList>
            <person name="Li Y."/>
            <person name="Lin Y."/>
            <person name="Garvey C.J."/>
            <person name="Birch D."/>
            <person name="Corkery R.W."/>
            <person name="Loughlin P.C."/>
            <person name="Scheer H."/>
            <person name="Willows R.D."/>
            <person name="Chen M."/>
        </authorList>
    </citation>
    <scope>NUCLEOTIDE SEQUENCE [LARGE SCALE GENOMIC DNA]</scope>
    <source>
        <strain evidence="12 13">C2206</strain>
    </source>
</reference>
<dbReference type="OrthoDB" id="9793111at2"/>
<dbReference type="UniPathway" id="UPA00275"/>
<evidence type="ECO:0000256" key="4">
    <source>
        <dbReference type="ARBA" id="ARBA00022619"/>
    </source>
</evidence>
<comment type="catalytic activity">
    <reaction evidence="10">
        <text>GTP + 4 H2O = 2,5-diamino-6-hydroxy-4-(5-phosphoribosylamino)-pyrimidine + formate + 2 phosphate + 3 H(+)</text>
        <dbReference type="Rhea" id="RHEA:23704"/>
        <dbReference type="ChEBI" id="CHEBI:15377"/>
        <dbReference type="ChEBI" id="CHEBI:15378"/>
        <dbReference type="ChEBI" id="CHEBI:15740"/>
        <dbReference type="ChEBI" id="CHEBI:37565"/>
        <dbReference type="ChEBI" id="CHEBI:43474"/>
        <dbReference type="ChEBI" id="CHEBI:58614"/>
        <dbReference type="EC" id="3.5.4.25"/>
    </reaction>
</comment>
<name>A0A1Z3HT57_9CYAN</name>
<dbReference type="EC" id="3.5.4.25" evidence="3"/>
<evidence type="ECO:0000256" key="10">
    <source>
        <dbReference type="ARBA" id="ARBA00049295"/>
    </source>
</evidence>
<evidence type="ECO:0000256" key="2">
    <source>
        <dbReference type="ARBA" id="ARBA00004853"/>
    </source>
</evidence>
<evidence type="ECO:0000256" key="9">
    <source>
        <dbReference type="ARBA" id="ARBA00023134"/>
    </source>
</evidence>
<comment type="cofactor">
    <cofactor evidence="1">
        <name>Zn(2+)</name>
        <dbReference type="ChEBI" id="CHEBI:29105"/>
    </cofactor>
</comment>
<comment type="pathway">
    <text evidence="2">Cofactor biosynthesis; riboflavin biosynthesis; 5-amino-6-(D-ribitylamino)uracil from GTP: step 1/4.</text>
</comment>
<keyword evidence="8" id="KW-0862">Zinc</keyword>
<dbReference type="SUPFAM" id="SSF142695">
    <property type="entry name" value="RibA-like"/>
    <property type="match status" value="1"/>
</dbReference>
<dbReference type="PANTHER" id="PTHR21327:SF18">
    <property type="entry name" value="3,4-DIHYDROXY-2-BUTANONE 4-PHOSPHATE SYNTHASE"/>
    <property type="match status" value="1"/>
</dbReference>
<sequence length="206" mass="23535">MIELQAESIVPSYFGDYRMLVFLEKPGDLQHIAVVFGYPEKELVPLVRVHSACVTGEIFRASNCDCREQLDYAFSLFRKEGHGILVYLDQEGRGNGLPAKLKTMKLIQEGESVNKAFQRLGYPGDARHYGVAAEILEELGIHQSIELLTNNPKKINELEAAGIRVERRRSSYLKPKTELIRRELISKRDELDHYFPSAIEIEKNDE</sequence>
<dbReference type="GO" id="GO:0003935">
    <property type="term" value="F:GTP cyclohydrolase II activity"/>
    <property type="evidence" value="ECO:0007669"/>
    <property type="project" value="UniProtKB-EC"/>
</dbReference>
<keyword evidence="6" id="KW-0547">Nucleotide-binding</keyword>
<dbReference type="NCBIfam" id="NF001591">
    <property type="entry name" value="PRK00393.1"/>
    <property type="match status" value="1"/>
</dbReference>
<accession>A0A1Z3HT57</accession>
<keyword evidence="5" id="KW-0479">Metal-binding</keyword>
<dbReference type="GO" id="GO:0005829">
    <property type="term" value="C:cytosol"/>
    <property type="evidence" value="ECO:0007669"/>
    <property type="project" value="TreeGrafter"/>
</dbReference>
<dbReference type="PANTHER" id="PTHR21327">
    <property type="entry name" value="GTP CYCLOHYDROLASE II-RELATED"/>
    <property type="match status" value="1"/>
</dbReference>
<dbReference type="EMBL" id="CP021983">
    <property type="protein sequence ID" value="ASC73511.1"/>
    <property type="molecule type" value="Genomic_DNA"/>
</dbReference>
<dbReference type="InterPro" id="IPR000926">
    <property type="entry name" value="RibA"/>
</dbReference>
<evidence type="ECO:0000313" key="12">
    <source>
        <dbReference type="EMBL" id="ASC73511.1"/>
    </source>
</evidence>
<dbReference type="GO" id="GO:0005525">
    <property type="term" value="F:GTP binding"/>
    <property type="evidence" value="ECO:0007669"/>
    <property type="project" value="UniProtKB-KW"/>
</dbReference>
<dbReference type="Pfam" id="PF00925">
    <property type="entry name" value="GTP_cyclohydro2"/>
    <property type="match status" value="1"/>
</dbReference>
<protein>
    <recommendedName>
        <fullName evidence="3">GTP cyclohydrolase II</fullName>
        <ecNumber evidence="3">3.5.4.25</ecNumber>
    </recommendedName>
</protein>
<dbReference type="GO" id="GO:0046872">
    <property type="term" value="F:metal ion binding"/>
    <property type="evidence" value="ECO:0007669"/>
    <property type="project" value="UniProtKB-KW"/>
</dbReference>
<keyword evidence="9" id="KW-0342">GTP-binding</keyword>
<dbReference type="RefSeq" id="WP_080814052.1">
    <property type="nucleotide sequence ID" value="NZ_CP021983.2"/>
</dbReference>
<evidence type="ECO:0000256" key="3">
    <source>
        <dbReference type="ARBA" id="ARBA00012762"/>
    </source>
</evidence>
<dbReference type="Gene3D" id="3.40.50.10990">
    <property type="entry name" value="GTP cyclohydrolase II"/>
    <property type="match status" value="1"/>
</dbReference>
<keyword evidence="4" id="KW-0686">Riboflavin biosynthesis</keyword>
<dbReference type="Proteomes" id="UP000191901">
    <property type="component" value="Chromosome"/>
</dbReference>
<evidence type="ECO:0000256" key="8">
    <source>
        <dbReference type="ARBA" id="ARBA00022833"/>
    </source>
</evidence>
<dbReference type="InterPro" id="IPR036144">
    <property type="entry name" value="RibA-like_sf"/>
</dbReference>
<evidence type="ECO:0000256" key="7">
    <source>
        <dbReference type="ARBA" id="ARBA00022801"/>
    </source>
</evidence>
<dbReference type="CDD" id="cd00641">
    <property type="entry name" value="GTP_cyclohydro2"/>
    <property type="match status" value="1"/>
</dbReference>
<evidence type="ECO:0000313" key="13">
    <source>
        <dbReference type="Proteomes" id="UP000191901"/>
    </source>
</evidence>
<gene>
    <name evidence="12" type="primary">ribBA_2</name>
    <name evidence="12" type="ORF">XM38_044780</name>
</gene>
<keyword evidence="13" id="KW-1185">Reference proteome</keyword>
<evidence type="ECO:0000256" key="6">
    <source>
        <dbReference type="ARBA" id="ARBA00022741"/>
    </source>
</evidence>
<dbReference type="KEGG" id="hhg:XM38_044780"/>
<dbReference type="InterPro" id="IPR032677">
    <property type="entry name" value="GTP_cyclohydro_II"/>
</dbReference>
<feature type="domain" description="GTP cyclohydrolase II" evidence="11">
    <location>
        <begin position="7"/>
        <end position="168"/>
    </location>
</feature>
<evidence type="ECO:0000259" key="11">
    <source>
        <dbReference type="Pfam" id="PF00925"/>
    </source>
</evidence>
<evidence type="ECO:0000256" key="1">
    <source>
        <dbReference type="ARBA" id="ARBA00001947"/>
    </source>
</evidence>
<organism evidence="12 13">
    <name type="scientific">Halomicronema hongdechloris C2206</name>
    <dbReference type="NCBI Taxonomy" id="1641165"/>
    <lineage>
        <taxon>Bacteria</taxon>
        <taxon>Bacillati</taxon>
        <taxon>Cyanobacteriota</taxon>
        <taxon>Cyanophyceae</taxon>
        <taxon>Nodosilineales</taxon>
        <taxon>Nodosilineaceae</taxon>
        <taxon>Halomicronema</taxon>
    </lineage>
</organism>
<evidence type="ECO:0000256" key="5">
    <source>
        <dbReference type="ARBA" id="ARBA00022723"/>
    </source>
</evidence>
<keyword evidence="7" id="KW-0378">Hydrolase</keyword>
<dbReference type="GO" id="GO:0008686">
    <property type="term" value="F:3,4-dihydroxy-2-butanone-4-phosphate synthase activity"/>
    <property type="evidence" value="ECO:0007669"/>
    <property type="project" value="TreeGrafter"/>
</dbReference>